<dbReference type="EMBL" id="LT629772">
    <property type="protein sequence ID" value="SDT05550.1"/>
    <property type="molecule type" value="Genomic_DNA"/>
</dbReference>
<feature type="domain" description="Nudix hydrolase" evidence="6">
    <location>
        <begin position="5"/>
        <end position="139"/>
    </location>
</feature>
<keyword evidence="5" id="KW-0460">Magnesium</keyword>
<proteinExistence type="inferred from homology"/>
<gene>
    <name evidence="7" type="ORF">SAMN04489812_3972</name>
</gene>
<dbReference type="Gene3D" id="3.90.79.10">
    <property type="entry name" value="Nucleoside Triphosphate Pyrophosphohydrolase"/>
    <property type="match status" value="1"/>
</dbReference>
<reference evidence="7 8" key="1">
    <citation type="submission" date="2016-10" db="EMBL/GenBank/DDBJ databases">
        <authorList>
            <person name="de Groot N.N."/>
        </authorList>
    </citation>
    <scope>NUCLEOTIDE SEQUENCE [LARGE SCALE GENOMIC DNA]</scope>
    <source>
        <strain evidence="7 8">DSM 21800</strain>
    </source>
</reference>
<dbReference type="InterPro" id="IPR015797">
    <property type="entry name" value="NUDIX_hydrolase-like_dom_sf"/>
</dbReference>
<dbReference type="GO" id="GO:0016818">
    <property type="term" value="F:hydrolase activity, acting on acid anhydrides, in phosphorus-containing anhydrides"/>
    <property type="evidence" value="ECO:0007669"/>
    <property type="project" value="TreeGrafter"/>
</dbReference>
<keyword evidence="3" id="KW-0479">Metal-binding</keyword>
<accession>A0A1H1X905</accession>
<dbReference type="PANTHER" id="PTHR43758:SF8">
    <property type="entry name" value="8-OXO-DGTP DIPHOSPHATASE YTKD-RELATED"/>
    <property type="match status" value="1"/>
</dbReference>
<evidence type="ECO:0000256" key="3">
    <source>
        <dbReference type="ARBA" id="ARBA00022723"/>
    </source>
</evidence>
<sequence>MSLRATRLMTSIFLVRNGKLLLLYRFGSSAIPDSWVGIGGHIEPDEIRDPTGAALRELHEEVGLAAEQISDLSLRYVSFRDTGDELRSTFYFTADLRPETPAPTSCPEGELRWFDIAPQTATLPMPPTASVALSHWLAEGRHDDLLRSIVMTATGSQVLSLAQG</sequence>
<dbReference type="Pfam" id="PF00293">
    <property type="entry name" value="NUDIX"/>
    <property type="match status" value="1"/>
</dbReference>
<evidence type="ECO:0000256" key="5">
    <source>
        <dbReference type="ARBA" id="ARBA00022842"/>
    </source>
</evidence>
<dbReference type="PANTHER" id="PTHR43758">
    <property type="entry name" value="7,8-DIHYDRO-8-OXOGUANINE TRIPHOSPHATASE"/>
    <property type="match status" value="1"/>
</dbReference>
<comment type="similarity">
    <text evidence="2">Belongs to the Nudix hydrolase family.</text>
</comment>
<evidence type="ECO:0000259" key="6">
    <source>
        <dbReference type="PROSITE" id="PS51462"/>
    </source>
</evidence>
<evidence type="ECO:0000313" key="7">
    <source>
        <dbReference type="EMBL" id="SDT05550.1"/>
    </source>
</evidence>
<dbReference type="AlphaFoldDB" id="A0A1H1X905"/>
<keyword evidence="8" id="KW-1185">Reference proteome</keyword>
<organism evidence="7 8">
    <name type="scientific">Microlunatus soli</name>
    <dbReference type="NCBI Taxonomy" id="630515"/>
    <lineage>
        <taxon>Bacteria</taxon>
        <taxon>Bacillati</taxon>
        <taxon>Actinomycetota</taxon>
        <taxon>Actinomycetes</taxon>
        <taxon>Propionibacteriales</taxon>
        <taxon>Propionibacteriaceae</taxon>
        <taxon>Microlunatus</taxon>
    </lineage>
</organism>
<evidence type="ECO:0000256" key="1">
    <source>
        <dbReference type="ARBA" id="ARBA00001946"/>
    </source>
</evidence>
<dbReference type="InterPro" id="IPR000086">
    <property type="entry name" value="NUDIX_hydrolase_dom"/>
</dbReference>
<keyword evidence="4" id="KW-0378">Hydrolase</keyword>
<dbReference type="SUPFAM" id="SSF55811">
    <property type="entry name" value="Nudix"/>
    <property type="match status" value="1"/>
</dbReference>
<evidence type="ECO:0000256" key="2">
    <source>
        <dbReference type="ARBA" id="ARBA00005582"/>
    </source>
</evidence>
<dbReference type="PROSITE" id="PS51462">
    <property type="entry name" value="NUDIX"/>
    <property type="match status" value="1"/>
</dbReference>
<protein>
    <submittedName>
        <fullName evidence="7">NUDIX domain-containing protein</fullName>
    </submittedName>
</protein>
<dbReference type="Proteomes" id="UP000199103">
    <property type="component" value="Chromosome I"/>
</dbReference>
<dbReference type="RefSeq" id="WP_091527159.1">
    <property type="nucleotide sequence ID" value="NZ_LT629772.1"/>
</dbReference>
<comment type="cofactor">
    <cofactor evidence="1">
        <name>Mg(2+)</name>
        <dbReference type="ChEBI" id="CHEBI:18420"/>
    </cofactor>
</comment>
<dbReference type="STRING" id="630515.SAMN04489812_3972"/>
<dbReference type="OrthoDB" id="9800186at2"/>
<evidence type="ECO:0000313" key="8">
    <source>
        <dbReference type="Proteomes" id="UP000199103"/>
    </source>
</evidence>
<name>A0A1H1X905_9ACTN</name>
<dbReference type="GO" id="GO:0046872">
    <property type="term" value="F:metal ion binding"/>
    <property type="evidence" value="ECO:0007669"/>
    <property type="project" value="UniProtKB-KW"/>
</dbReference>
<evidence type="ECO:0000256" key="4">
    <source>
        <dbReference type="ARBA" id="ARBA00022801"/>
    </source>
</evidence>